<keyword evidence="2 4" id="KW-0677">Repeat</keyword>
<evidence type="ECO:0000313" key="6">
    <source>
        <dbReference type="EMBL" id="MFC0314534.1"/>
    </source>
</evidence>
<gene>
    <name evidence="4 6" type="primary">mshD</name>
    <name evidence="6" type="ORF">ACFFJD_06685</name>
</gene>
<evidence type="ECO:0000256" key="3">
    <source>
        <dbReference type="ARBA" id="ARBA00023315"/>
    </source>
</evidence>
<keyword evidence="3 4" id="KW-0012">Acyltransferase</keyword>
<dbReference type="RefSeq" id="WP_382362403.1">
    <property type="nucleotide sequence ID" value="NZ_JBHLWV010000016.1"/>
</dbReference>
<dbReference type="EMBL" id="JBHLWV010000016">
    <property type="protein sequence ID" value="MFC0314534.1"/>
    <property type="molecule type" value="Genomic_DNA"/>
</dbReference>
<dbReference type="Proteomes" id="UP001589783">
    <property type="component" value="Unassembled WGS sequence"/>
</dbReference>
<feature type="binding site" evidence="4">
    <location>
        <begin position="76"/>
        <end position="78"/>
    </location>
    <ligand>
        <name>acetyl-CoA</name>
        <dbReference type="ChEBI" id="CHEBI:57288"/>
        <label>1</label>
    </ligand>
</feature>
<evidence type="ECO:0000259" key="5">
    <source>
        <dbReference type="PROSITE" id="PS51186"/>
    </source>
</evidence>
<comment type="function">
    <text evidence="4">Catalyzes the transfer of acetyl from acetyl-CoA to desacetylmycothiol (Cys-GlcN-Ins) to form mycothiol.</text>
</comment>
<dbReference type="Pfam" id="PF00583">
    <property type="entry name" value="Acetyltransf_1"/>
    <property type="match status" value="1"/>
</dbReference>
<comment type="caution">
    <text evidence="4">Lacks conserved residue(s) required for the propagation of feature annotation.</text>
</comment>
<dbReference type="PANTHER" id="PTHR43617">
    <property type="entry name" value="L-AMINO ACID N-ACETYLTRANSFERASE"/>
    <property type="match status" value="1"/>
</dbReference>
<keyword evidence="1 4" id="KW-0808">Transferase</keyword>
<evidence type="ECO:0000256" key="4">
    <source>
        <dbReference type="HAMAP-Rule" id="MF_01698"/>
    </source>
</evidence>
<proteinExistence type="inferred from homology"/>
<dbReference type="InterPro" id="IPR017813">
    <property type="entry name" value="Mycothiol_AcTrfase"/>
</dbReference>
<organism evidence="6 7">
    <name type="scientific">Gordonia phosphorivorans</name>
    <dbReference type="NCBI Taxonomy" id="1056982"/>
    <lineage>
        <taxon>Bacteria</taxon>
        <taxon>Bacillati</taxon>
        <taxon>Actinomycetota</taxon>
        <taxon>Actinomycetes</taxon>
        <taxon>Mycobacteriales</taxon>
        <taxon>Gordoniaceae</taxon>
        <taxon>Gordonia</taxon>
    </lineage>
</organism>
<feature type="binding site" evidence="4">
    <location>
        <position position="187"/>
    </location>
    <ligand>
        <name>1D-myo-inositol 2-(L-cysteinylamino)-2-deoxy-alpha-D-glucopyranoside</name>
        <dbReference type="ChEBI" id="CHEBI:58887"/>
    </ligand>
</feature>
<dbReference type="InterPro" id="IPR016181">
    <property type="entry name" value="Acyl_CoA_acyltransferase"/>
</dbReference>
<dbReference type="GO" id="GO:0035447">
    <property type="term" value="F:mycothiol synthase activity"/>
    <property type="evidence" value="ECO:0007669"/>
    <property type="project" value="UniProtKB-EC"/>
</dbReference>
<reference evidence="6 7" key="1">
    <citation type="submission" date="2024-09" db="EMBL/GenBank/DDBJ databases">
        <authorList>
            <person name="Sun Q."/>
            <person name="Mori K."/>
        </authorList>
    </citation>
    <scope>NUCLEOTIDE SEQUENCE [LARGE SCALE GENOMIC DNA]</scope>
    <source>
        <strain evidence="6 7">CCM 7957</strain>
    </source>
</reference>
<feature type="binding site" evidence="4">
    <location>
        <position position="239"/>
    </location>
    <ligand>
        <name>1D-myo-inositol 2-(L-cysteinylamino)-2-deoxy-alpha-D-glucopyranoside</name>
        <dbReference type="ChEBI" id="CHEBI:58887"/>
    </ligand>
</feature>
<feature type="binding site" evidence="4">
    <location>
        <position position="277"/>
    </location>
    <ligand>
        <name>1D-myo-inositol 2-(L-cysteinylamino)-2-deoxy-alpha-D-glucopyranoside</name>
        <dbReference type="ChEBI" id="CHEBI:58887"/>
    </ligand>
</feature>
<dbReference type="NCBIfam" id="TIGR03448">
    <property type="entry name" value="mycothiol_MshD"/>
    <property type="match status" value="1"/>
</dbReference>
<feature type="binding site" evidence="4">
    <location>
        <begin position="243"/>
        <end position="245"/>
    </location>
    <ligand>
        <name>acetyl-CoA</name>
        <dbReference type="ChEBI" id="CHEBI:57288"/>
        <label>2</label>
    </ligand>
</feature>
<dbReference type="PROSITE" id="PS51186">
    <property type="entry name" value="GNAT"/>
    <property type="match status" value="1"/>
</dbReference>
<evidence type="ECO:0000256" key="2">
    <source>
        <dbReference type="ARBA" id="ARBA00022737"/>
    </source>
</evidence>
<feature type="binding site" evidence="4">
    <location>
        <position position="40"/>
    </location>
    <ligand>
        <name>1D-myo-inositol 2-(L-cysteinylamino)-2-deoxy-alpha-D-glucopyranoside</name>
        <dbReference type="ChEBI" id="CHEBI:58887"/>
    </ligand>
</feature>
<feature type="binding site" evidence="4">
    <location>
        <begin position="250"/>
        <end position="256"/>
    </location>
    <ligand>
        <name>acetyl-CoA</name>
        <dbReference type="ChEBI" id="CHEBI:57288"/>
        <label>2</label>
    </ligand>
</feature>
<keyword evidence="7" id="KW-1185">Reference proteome</keyword>
<comment type="similarity">
    <text evidence="4">Belongs to the acetyltransferase family. MshD subfamily.</text>
</comment>
<name>A0ABV6H7G3_9ACTN</name>
<dbReference type="PIRSF" id="PIRSF021524">
    <property type="entry name" value="MSH_acetyltransferase"/>
    <property type="match status" value="1"/>
</dbReference>
<dbReference type="InterPro" id="IPR050276">
    <property type="entry name" value="MshD_Acetyltransferase"/>
</dbReference>
<feature type="binding site" evidence="4">
    <location>
        <position position="229"/>
    </location>
    <ligand>
        <name>1D-myo-inositol 2-(L-cysteinylamino)-2-deoxy-alpha-D-glucopyranoside</name>
        <dbReference type="ChEBI" id="CHEBI:58887"/>
    </ligand>
</feature>
<dbReference type="CDD" id="cd04301">
    <property type="entry name" value="NAT_SF"/>
    <property type="match status" value="1"/>
</dbReference>
<dbReference type="Gene3D" id="3.40.630.30">
    <property type="match status" value="1"/>
</dbReference>
<comment type="subunit">
    <text evidence="4">Monomer.</text>
</comment>
<sequence length="304" mass="31962">MTEIASPRIHRGALSAADRTAVDQLLQRAAAHDEVAALSEQFRLALDSDDALHVLSAHGYAGIVVPPAGGASAVEAVVDPDFRGNGEGALLVAAALGEARHAGGGAAPALWAHGDLPAAAGLARNLGLERVRELLQLRRAVPPGDPAAVPLPPVPERTDLTVRTYAGPADDAELLRVNNAAFSWHPEQGGWGQQQIDDRTSADWFDPAGLFLAFDADHPDRLLGFHWTKIAGAGGDLGEVYVVGVDPDQQGRGLGSLLTLVGLHHLAGRGVAEVELYVEGDNVAALTTYRRLGFRSYAIDVAYR</sequence>
<evidence type="ECO:0000256" key="1">
    <source>
        <dbReference type="ARBA" id="ARBA00022679"/>
    </source>
</evidence>
<feature type="domain" description="N-acetyltransferase" evidence="5">
    <location>
        <begin position="160"/>
        <end position="304"/>
    </location>
</feature>
<accession>A0ABV6H7G3</accession>
<dbReference type="PANTHER" id="PTHR43617:SF31">
    <property type="entry name" value="MYCOTHIOL ACETYLTRANSFERASE"/>
    <property type="match status" value="1"/>
</dbReference>
<evidence type="ECO:0000313" key="7">
    <source>
        <dbReference type="Proteomes" id="UP001589783"/>
    </source>
</evidence>
<dbReference type="InterPro" id="IPR000182">
    <property type="entry name" value="GNAT_dom"/>
</dbReference>
<dbReference type="SUPFAM" id="SSF55729">
    <property type="entry name" value="Acyl-CoA N-acyltransferases (Nat)"/>
    <property type="match status" value="1"/>
</dbReference>
<comment type="catalytic activity">
    <reaction evidence="4">
        <text>1D-myo-inositol 2-(L-cysteinylamino)-2-deoxy-alpha-D-glucopyranoside + acetyl-CoA = mycothiol + CoA + H(+)</text>
        <dbReference type="Rhea" id="RHEA:26172"/>
        <dbReference type="ChEBI" id="CHEBI:15378"/>
        <dbReference type="ChEBI" id="CHEBI:16768"/>
        <dbReference type="ChEBI" id="CHEBI:57287"/>
        <dbReference type="ChEBI" id="CHEBI:57288"/>
        <dbReference type="ChEBI" id="CHEBI:58887"/>
        <dbReference type="EC" id="2.3.1.189"/>
    </reaction>
</comment>
<comment type="caution">
    <text evidence="6">The sequence shown here is derived from an EMBL/GenBank/DDBJ whole genome shotgun (WGS) entry which is preliminary data.</text>
</comment>
<protein>
    <recommendedName>
        <fullName evidence="4">Mycothiol acetyltransferase</fullName>
        <shortName evidence="4">MSH acetyltransferase</shortName>
        <ecNumber evidence="4">2.3.1.189</ecNumber>
    </recommendedName>
    <alternativeName>
        <fullName evidence="4">Mycothiol synthase</fullName>
    </alternativeName>
</protein>
<dbReference type="HAMAP" id="MF_01698">
    <property type="entry name" value="MshD"/>
    <property type="match status" value="1"/>
</dbReference>
<dbReference type="EC" id="2.3.1.189" evidence="4"/>